<accession>A0ABQ8VXT1</accession>
<organism evidence="2 3">
    <name type="scientific">Lentinula lateritia</name>
    <dbReference type="NCBI Taxonomy" id="40482"/>
    <lineage>
        <taxon>Eukaryota</taxon>
        <taxon>Fungi</taxon>
        <taxon>Dikarya</taxon>
        <taxon>Basidiomycota</taxon>
        <taxon>Agaricomycotina</taxon>
        <taxon>Agaricomycetes</taxon>
        <taxon>Agaricomycetidae</taxon>
        <taxon>Agaricales</taxon>
        <taxon>Marasmiineae</taxon>
        <taxon>Omphalotaceae</taxon>
        <taxon>Lentinula</taxon>
    </lineage>
</organism>
<evidence type="ECO:0000256" key="1">
    <source>
        <dbReference type="SAM" id="MobiDB-lite"/>
    </source>
</evidence>
<feature type="compositionally biased region" description="Basic and acidic residues" evidence="1">
    <location>
        <begin position="322"/>
        <end position="341"/>
    </location>
</feature>
<reference evidence="2" key="1">
    <citation type="submission" date="2022-08" db="EMBL/GenBank/DDBJ databases">
        <title>A Global Phylogenomic Analysis of the Shiitake Genus Lentinula.</title>
        <authorList>
            <consortium name="DOE Joint Genome Institute"/>
            <person name="Sierra-Patev S."/>
            <person name="Min B."/>
            <person name="Naranjo-Ortiz M."/>
            <person name="Looney B."/>
            <person name="Konkel Z."/>
            <person name="Slot J.C."/>
            <person name="Sakamoto Y."/>
            <person name="Steenwyk J.L."/>
            <person name="Rokas A."/>
            <person name="Carro J."/>
            <person name="Camarero S."/>
            <person name="Ferreira P."/>
            <person name="Molpeceres G."/>
            <person name="Ruiz-Duenas F.J."/>
            <person name="Serrano A."/>
            <person name="Henrissat B."/>
            <person name="Drula E."/>
            <person name="Hughes K.W."/>
            <person name="Mata J.L."/>
            <person name="Ishikawa N.K."/>
            <person name="Vargas-Isla R."/>
            <person name="Ushijima S."/>
            <person name="Smith C.A."/>
            <person name="Ahrendt S."/>
            <person name="Andreopoulos W."/>
            <person name="He G."/>
            <person name="Labutti K."/>
            <person name="Lipzen A."/>
            <person name="Ng V."/>
            <person name="Riley R."/>
            <person name="Sandor L."/>
            <person name="Barry K."/>
            <person name="Martinez A.T."/>
            <person name="Xiao Y."/>
            <person name="Gibbons J.G."/>
            <person name="Terashima K."/>
            <person name="Grigoriev I.V."/>
            <person name="Hibbett D.S."/>
        </authorList>
    </citation>
    <scope>NUCLEOTIDE SEQUENCE</scope>
    <source>
        <strain evidence="2">RHP3577 ss4</strain>
    </source>
</reference>
<feature type="compositionally biased region" description="Polar residues" evidence="1">
    <location>
        <begin position="111"/>
        <end position="120"/>
    </location>
</feature>
<name>A0ABQ8VXT1_9AGAR</name>
<evidence type="ECO:0000313" key="2">
    <source>
        <dbReference type="EMBL" id="KAJ4501201.1"/>
    </source>
</evidence>
<comment type="caution">
    <text evidence="2">The sequence shown here is derived from an EMBL/GenBank/DDBJ whole genome shotgun (WGS) entry which is preliminary data.</text>
</comment>
<protein>
    <submittedName>
        <fullName evidence="2">Uncharacterized protein</fullName>
    </submittedName>
</protein>
<dbReference type="Proteomes" id="UP001150217">
    <property type="component" value="Unassembled WGS sequence"/>
</dbReference>
<feature type="compositionally biased region" description="Basic residues" evidence="1">
    <location>
        <begin position="124"/>
        <end position="138"/>
    </location>
</feature>
<feature type="compositionally biased region" description="Polar residues" evidence="1">
    <location>
        <begin position="90"/>
        <end position="102"/>
    </location>
</feature>
<keyword evidence="3" id="KW-1185">Reference proteome</keyword>
<gene>
    <name evidence="2" type="ORF">C8R41DRAFT_862426</name>
</gene>
<feature type="region of interest" description="Disordered" evidence="1">
    <location>
        <begin position="317"/>
        <end position="341"/>
    </location>
</feature>
<feature type="compositionally biased region" description="Polar residues" evidence="1">
    <location>
        <begin position="141"/>
        <end position="159"/>
    </location>
</feature>
<sequence length="436" mass="48216">MANNDSQEYPVDYEDEYFSEVDLGNIEDQPSQESDQLDLDNRTAEWMDPTEVATTDPNSLPPTAIVSTPNSLDSRFRDLGRELRARLNTVTSHRQTSNQSAGNFAAAGGIVTTSSPTRLQVPSRRGHKLGSTSKPRKSRNSETTPQPITYPQSSSLDQGSSKETKVQQMHRLESNIVRLETLINHRVEDIQTSTASAASSLRNQMLQDIQRETSRGSDRLASTQASHHLQLKSLIHQELNLLEVQLKSLISSSIPIDAMNDLLATMENLFSGTPSSSAPSVAFPPVESSSTLTSPWVEPSATATSLLYRISDSARPRPVTKRQQEFTENVEHKQKRPRTDPRFAHSATVVLPSNAPPFPPTVNPHIFNMYRQWSSTLSSTRGVTLPNVGFIERLGPRHARLCFSPFGLEAFLSTWSAHHAHVIALADISVSRDSTD</sequence>
<evidence type="ECO:0000313" key="3">
    <source>
        <dbReference type="Proteomes" id="UP001150217"/>
    </source>
</evidence>
<proteinExistence type="predicted"/>
<feature type="region of interest" description="Disordered" evidence="1">
    <location>
        <begin position="90"/>
        <end position="163"/>
    </location>
</feature>
<feature type="region of interest" description="Disordered" evidence="1">
    <location>
        <begin position="51"/>
        <end position="72"/>
    </location>
</feature>
<dbReference type="EMBL" id="JANVFT010000002">
    <property type="protein sequence ID" value="KAJ4501201.1"/>
    <property type="molecule type" value="Genomic_DNA"/>
</dbReference>